<organism evidence="1">
    <name type="scientific">Anguilla anguilla</name>
    <name type="common">European freshwater eel</name>
    <name type="synonym">Muraena anguilla</name>
    <dbReference type="NCBI Taxonomy" id="7936"/>
    <lineage>
        <taxon>Eukaryota</taxon>
        <taxon>Metazoa</taxon>
        <taxon>Chordata</taxon>
        <taxon>Craniata</taxon>
        <taxon>Vertebrata</taxon>
        <taxon>Euteleostomi</taxon>
        <taxon>Actinopterygii</taxon>
        <taxon>Neopterygii</taxon>
        <taxon>Teleostei</taxon>
        <taxon>Anguilliformes</taxon>
        <taxon>Anguillidae</taxon>
        <taxon>Anguilla</taxon>
    </lineage>
</organism>
<protein>
    <submittedName>
        <fullName evidence="1">Uncharacterized protein</fullName>
    </submittedName>
</protein>
<dbReference type="AlphaFoldDB" id="A0A0E9PDU4"/>
<dbReference type="EMBL" id="GBXM01106125">
    <property type="protein sequence ID" value="JAH02452.1"/>
    <property type="molecule type" value="Transcribed_RNA"/>
</dbReference>
<name>A0A0E9PDU4_ANGAN</name>
<reference evidence="1" key="2">
    <citation type="journal article" date="2015" name="Fish Shellfish Immunol.">
        <title>Early steps in the European eel (Anguilla anguilla)-Vibrio vulnificus interaction in the gills: Role of the RtxA13 toxin.</title>
        <authorList>
            <person name="Callol A."/>
            <person name="Pajuelo D."/>
            <person name="Ebbesson L."/>
            <person name="Teles M."/>
            <person name="MacKenzie S."/>
            <person name="Amaro C."/>
        </authorList>
    </citation>
    <scope>NUCLEOTIDE SEQUENCE</scope>
</reference>
<evidence type="ECO:0000313" key="1">
    <source>
        <dbReference type="EMBL" id="JAH02452.1"/>
    </source>
</evidence>
<proteinExistence type="predicted"/>
<reference evidence="1" key="1">
    <citation type="submission" date="2014-11" db="EMBL/GenBank/DDBJ databases">
        <authorList>
            <person name="Amaro Gonzalez C."/>
        </authorList>
    </citation>
    <scope>NUCLEOTIDE SEQUENCE</scope>
</reference>
<accession>A0A0E9PDU4</accession>
<sequence>MDLVFYTDFLNNKQLSENLSVDFFTAVVDRTQSIASHKHKISGPRIGVHYIMKHIHVL</sequence>